<dbReference type="VEuPathDB" id="MicrosporidiaDB:NEQG_00643"/>
<dbReference type="GO" id="GO:0006020">
    <property type="term" value="P:inositol metabolic process"/>
    <property type="evidence" value="ECO:0007669"/>
    <property type="project" value="TreeGrafter"/>
</dbReference>
<dbReference type="Proteomes" id="UP000002872">
    <property type="component" value="Unassembled WGS sequence"/>
</dbReference>
<evidence type="ECO:0000256" key="2">
    <source>
        <dbReference type="ARBA" id="ARBA00034629"/>
    </source>
</evidence>
<dbReference type="PANTHER" id="PTHR12750:SF9">
    <property type="entry name" value="INOSITOL HEXAKISPHOSPHATE AND DIPHOSPHOINOSITOL-PENTAKISPHOSPHATE KINASE"/>
    <property type="match status" value="1"/>
</dbReference>
<keyword evidence="3" id="KW-0418">Kinase</keyword>
<reference evidence="4" key="1">
    <citation type="submission" date="2011-01" db="EMBL/GenBank/DDBJ databases">
        <title>The Genome Sequence of Nematocida parisii strain ERTm3.</title>
        <authorList>
            <consortium name="The Broad Institute Genome Sequencing Platform"/>
            <consortium name="The Broad Institute Genome Sequencing Center for Infectious Disease"/>
            <person name="Cuomo C."/>
            <person name="Troemel E."/>
            <person name="Young S.K."/>
            <person name="Zeng Q."/>
            <person name="Gargeya S."/>
            <person name="Fitzgerald M."/>
            <person name="Haas B."/>
            <person name="Abouelleil A."/>
            <person name="Alvarado L."/>
            <person name="Arachchi H.M."/>
            <person name="Berlin A."/>
            <person name="Chapman S.B."/>
            <person name="Gearin G."/>
            <person name="Goldberg J."/>
            <person name="Griggs A."/>
            <person name="Gujja S."/>
            <person name="Hansen M."/>
            <person name="Heiman D."/>
            <person name="Howarth C."/>
            <person name="Larimer J."/>
            <person name="Lui A."/>
            <person name="MacDonald P.J.P."/>
            <person name="McCowen C."/>
            <person name="Montmayeur A."/>
            <person name="Murphy C."/>
            <person name="Neiman D."/>
            <person name="Pearson M."/>
            <person name="Priest M."/>
            <person name="Roberts A."/>
            <person name="Saif S."/>
            <person name="Shea T."/>
            <person name="Sisk P."/>
            <person name="Stolte C."/>
            <person name="Sykes S."/>
            <person name="Wortman J."/>
            <person name="Nusbaum C."/>
            <person name="Birren B."/>
        </authorList>
    </citation>
    <scope>NUCLEOTIDE SEQUENCE</scope>
    <source>
        <strain evidence="4">ERTm3</strain>
    </source>
</reference>
<dbReference type="EMBL" id="GL870877">
    <property type="protein sequence ID" value="EIJ88824.1"/>
    <property type="molecule type" value="Genomic_DNA"/>
</dbReference>
<dbReference type="GO" id="GO:0052723">
    <property type="term" value="F:inositol hexakisphosphate 1-kinase activity"/>
    <property type="evidence" value="ECO:0007669"/>
    <property type="project" value="RHEA"/>
</dbReference>
<keyword evidence="3" id="KW-0963">Cytoplasm</keyword>
<sequence length="665" mass="77661">MGKTVYAETRKCPERDGIVIRTKSGKEERKEIKLTKNEIRAVQKTSKSFGQFICGMDILRAANGGFILVDVNGWSFVKSNLQYYTQKNLKYLDKKIKKEVLKKRAKSGDSTRRKDVSLYKEIIQIIHRDAEKQPVEKNKRKEYGADAETEKNQESKKMTECIEIKGIHTVYRHARRTPKLKKRLVFVSEYLIEYISRTCNMAGRDTSKVKEIQEILEREEKEKIQFRTKENLASLESLKKIAEINSGVRVKILKEEKSVRLVLKWGGLLTNRAKKEIEYEAMEYESFLSTVQGDSFSTYDLYSPTKPTSSLKTARKIRLFANPEDRTQKTAEVFKSVLEWAGRCNTPVKEKYFSILRETEPTPDKICPELTSAYMALKESLLVKNKSSDALKEERSLDNETAHKCNDGSADTDTLCMNRLSIKKEHGSPAPTSSLCDCLASLSCECRETYFLKRWCFVFEEYPTLTHKNAKTVIPLLIDLIKYDILSSQYEKAIPPIFQYFQNIEKLYQLFNTHACFLYRNRIDIFFRKNKMLDIIKYLYSRFDSHSDTIYFTKKFTILLLLQYILSIKETVYINTELKKEIENKMHGIGFLSSIVMVHLSCKDIEYVLVRYSHGIHIDNKILKRGVIRRNDEEPEQILRTDRHKILCIVRKSVLFKNYEKSQNE</sequence>
<dbReference type="InterPro" id="IPR029033">
    <property type="entry name" value="His_PPase_superfam"/>
</dbReference>
<comment type="catalytic activity">
    <reaction evidence="2">
        <text>1D-myo-inositol hexakisphosphate + ATP = 1-diphospho-1D-myo-inositol 2,3,4,5,6-pentakisphosphate + ADP</text>
        <dbReference type="Rhea" id="RHEA:37459"/>
        <dbReference type="ChEBI" id="CHEBI:30616"/>
        <dbReference type="ChEBI" id="CHEBI:58130"/>
        <dbReference type="ChEBI" id="CHEBI:74946"/>
        <dbReference type="ChEBI" id="CHEBI:456216"/>
        <dbReference type="EC" id="2.7.4.24"/>
    </reaction>
    <physiologicalReaction direction="left-to-right" evidence="2">
        <dbReference type="Rhea" id="RHEA:37460"/>
    </physiologicalReaction>
</comment>
<evidence type="ECO:0000256" key="3">
    <source>
        <dbReference type="RuleBase" id="RU365032"/>
    </source>
</evidence>
<dbReference type="GO" id="GO:0005829">
    <property type="term" value="C:cytosol"/>
    <property type="evidence" value="ECO:0007669"/>
    <property type="project" value="TreeGrafter"/>
</dbReference>
<dbReference type="InParanoid" id="I3EHX7"/>
<dbReference type="EC" id="2.7.4.24" evidence="3"/>
<keyword evidence="5" id="KW-1185">Reference proteome</keyword>
<dbReference type="GO" id="GO:0005856">
    <property type="term" value="C:cytoskeleton"/>
    <property type="evidence" value="ECO:0007669"/>
    <property type="project" value="UniProtKB-SubCell"/>
</dbReference>
<proteinExistence type="inferred from homology"/>
<organism evidence="4 5">
    <name type="scientific">Nematocida parisii (strain ERTm3)</name>
    <name type="common">Nematode killer fungus</name>
    <dbReference type="NCBI Taxonomy" id="935791"/>
    <lineage>
        <taxon>Eukaryota</taxon>
        <taxon>Fungi</taxon>
        <taxon>Fungi incertae sedis</taxon>
        <taxon>Microsporidia</taxon>
        <taxon>Nematocida</taxon>
    </lineage>
</organism>
<dbReference type="InterPro" id="IPR037446">
    <property type="entry name" value="His_Pase_VIP1"/>
</dbReference>
<gene>
    <name evidence="4" type="ORF">NEQG_00643</name>
</gene>
<evidence type="ECO:0000256" key="1">
    <source>
        <dbReference type="ARBA" id="ARBA00033696"/>
    </source>
</evidence>
<evidence type="ECO:0000313" key="4">
    <source>
        <dbReference type="EMBL" id="EIJ88824.1"/>
    </source>
</evidence>
<name>I3EHX7_NEMP3</name>
<keyword evidence="3" id="KW-0808">Transferase</keyword>
<dbReference type="STRING" id="935791.I3EHX7"/>
<comment type="similarity">
    <text evidence="3">Belongs to the histidine acid phosphatase family. VIP1 subfamily.</text>
</comment>
<dbReference type="SUPFAM" id="SSF53254">
    <property type="entry name" value="Phosphoglycerate mutase-like"/>
    <property type="match status" value="1"/>
</dbReference>
<dbReference type="PANTHER" id="PTHR12750">
    <property type="entry name" value="DIPHOSPHOINOSITOL PENTAKISPHOSPHATE KINASE"/>
    <property type="match status" value="1"/>
</dbReference>
<comment type="function">
    <text evidence="3">Bifunctional inositol kinase that acts in concert with the IP6K kinases to synthesize the diphosphate group-containing inositol pyrophosphates diphosphoinositol pentakisphosphate, PP-InsP5, and bis-diphosphoinositol tetrakisphosphate, (PP)2-InsP4. PP-InsP5 and (PP)2-InsP4, also respectively called InsP7 and InsP8, may regulate a variety of cellular processes, including apoptosis, vesicle trafficking, cytoskeletal dynamics, and exocytosis. Phosphorylates inositol hexakisphosphate (InsP6).</text>
</comment>
<dbReference type="AlphaFoldDB" id="I3EHX7"/>
<dbReference type="GO" id="GO:0033857">
    <property type="term" value="F:5-diphosphoinositol pentakisphosphate 1-kinase activity"/>
    <property type="evidence" value="ECO:0007669"/>
    <property type="project" value="TreeGrafter"/>
</dbReference>
<dbReference type="Gene3D" id="3.30.470.20">
    <property type="entry name" value="ATP-grasp fold, B domain"/>
    <property type="match status" value="1"/>
</dbReference>
<dbReference type="GO" id="GO:0032958">
    <property type="term" value="P:inositol phosphate biosynthetic process"/>
    <property type="evidence" value="ECO:0007669"/>
    <property type="project" value="TreeGrafter"/>
</dbReference>
<dbReference type="GO" id="GO:0005524">
    <property type="term" value="F:ATP binding"/>
    <property type="evidence" value="ECO:0007669"/>
    <property type="project" value="UniProtKB-KW"/>
</dbReference>
<comment type="catalytic activity">
    <reaction evidence="1">
        <text>5-diphospho-1D-myo-inositol 1,2,3,4,6-pentakisphosphate + ATP + H(+) = 1,5-bis(diphospho)-1D-myo-inositol 2,3,4,6-tetrakisphosphate + ADP</text>
        <dbReference type="Rhea" id="RHEA:10276"/>
        <dbReference type="ChEBI" id="CHEBI:15378"/>
        <dbReference type="ChEBI" id="CHEBI:30616"/>
        <dbReference type="ChEBI" id="CHEBI:58628"/>
        <dbReference type="ChEBI" id="CHEBI:77983"/>
        <dbReference type="ChEBI" id="CHEBI:456216"/>
        <dbReference type="EC" id="2.7.4.24"/>
    </reaction>
    <physiologicalReaction direction="left-to-right" evidence="1">
        <dbReference type="Rhea" id="RHEA:10277"/>
    </physiologicalReaction>
</comment>
<dbReference type="HOGENOM" id="CLU_012133_0_0_1"/>
<dbReference type="OrthoDB" id="18042at2759"/>
<accession>I3EHX7</accession>
<evidence type="ECO:0000313" key="5">
    <source>
        <dbReference type="Proteomes" id="UP000002872"/>
    </source>
</evidence>
<comment type="subcellular location">
    <subcellularLocation>
        <location evidence="3">Cytoplasm</location>
        <location evidence="3">Cytoskeleton</location>
    </subcellularLocation>
</comment>
<keyword evidence="3" id="KW-0067">ATP-binding</keyword>
<keyword evidence="3" id="KW-0547">Nucleotide-binding</keyword>
<dbReference type="OMA" id="IEYEAME"/>
<protein>
    <recommendedName>
        <fullName evidence="3">Inositol hexakisphosphate and diphosphoinositol-pentakisphosphate kinase</fullName>
        <ecNumber evidence="3">2.7.4.24</ecNumber>
    </recommendedName>
</protein>